<evidence type="ECO:0000256" key="2">
    <source>
        <dbReference type="PROSITE-ProRule" id="PRU00708"/>
    </source>
</evidence>
<name>A0A9P1D7V1_9DINO</name>
<dbReference type="EMBL" id="CAMXCT030003469">
    <property type="protein sequence ID" value="CAL4791983.1"/>
    <property type="molecule type" value="Genomic_DNA"/>
</dbReference>
<feature type="region of interest" description="Disordered" evidence="3">
    <location>
        <begin position="1191"/>
        <end position="1217"/>
    </location>
</feature>
<feature type="repeat" description="PPR" evidence="2">
    <location>
        <begin position="1422"/>
        <end position="1456"/>
    </location>
</feature>
<keyword evidence="1" id="KW-0677">Repeat</keyword>
<dbReference type="PROSITE" id="PS51375">
    <property type="entry name" value="PPR"/>
    <property type="match status" value="1"/>
</dbReference>
<proteinExistence type="predicted"/>
<feature type="compositionally biased region" description="Basic and acidic residues" evidence="3">
    <location>
        <begin position="310"/>
        <end position="320"/>
    </location>
</feature>
<sequence>MIRSLTFGFHRVLKQLFLRLSSSNQPKNQFEGRRIPTSTTVAPRWLSNWRFLMMNFLELLYNVKQMVLIYAATAMKPRLKDAMLDTYFPAQTATTMLKTVTAAQMQKNQQVAYPNDPARPVDGEHRQGQVPGVVPTKSFAYGKDTFGPSKGDRPQDWVCPTPRRSGAPSSSTTAATTIHPTDQPNKPDKSHGVAVKGISKFLGWLATIAVAFNESGQGQEPTCSSAYIGQTHRAEPGVVGGGRCEHGQLGAASTEFGLLTQHGGSRTRAFSSPGRDHVAEPSSKPPGGGSFARGADTGRARRTSMADKSYPPDRWGEFRRGRGGRGRSLDGLRLHDKVCQLDGDRPHSAEHQHEPLGPNALRGSADEPLLKEDRGWQQLRSGQQKRLLGTIRSLRKCLTVETQLYAQQAARARAMRRHRCDLLEVYGGFANISIEGIKQGLKVAQPIDKVHGVAIETKADHEHLRQLLRRHRPFLTVWEIRCDPWSHIQHLNYTAEQLEELRAQHRLDLEEMAKTICELYELGCHFLLENPWGTEFWKQLELQPVLRLPGVELKRGSMCNFGLRGHDGYLLKKDTGWCSDLPMVLAAVAVPCPGSHEHEECLGTNAKRAQIYTKKLARAVVGALLQELQLRGDERFYKHVEDLKPEEIKAKKPEAIASADAPASALEPEDKLVLDAAGEPQAQLALDEGDDLLPLLAVPAQPAQPVAPELAIVPKAVPATPLSAPPTPRTRRQKQLADQPASAAAPKQPKKDIMLPAQGQQPLISTDVPAGWFLDPEGRPTCVTENAKTIPTPDPQQCDPGRYQYRTTWSHHKNQWKKLEDRVLWNQTPAADISVDGAPVERLVTTFSPDQTVGRRPSIQSTVETQRGVKRNAEQSELPEQRGPEPTSSATVAEPAADQAPTQAPAEASALLTYCGECGSTDQKHDLPFAQCSRCSAHSFVTDPRQVMNWFDEVEERQAFERLQEEVTYDARLKQWSSLPRADLQEVLLPAPDAMDEAYENEAFLLDIGQCFRLPPDDAKDDAASVWSVAVQNGDNEWQWQEIFQNIGIALDTFQETLQSMPDEAHRALFIKHQRKSRRPLRRKTFLLKIKLPRKERHWLRRHGRHNVMMCGWDGSPPELQPLFQCDDFSKIFHNYVTDVADKKTATVDAEVIQAAEQHIKHGRPTWEQVAWQKADGPDTFSVHFAENQTITGPESSDEEEETDGVGRAAKQALKKETPWRTISDEDRPKFIQSNQEEWNEWLKWSSCKAVYPQPGEVDPKLILKSRICYCWKPKDGGEGHAHRKIDLSTAVGDGILIQDVTSFSCIVTSAAQASWRLALSSFKETMNRVGAQGFCAAINACEKGQRWPQAIHLLQMLRLRADATWAEFSGPQLQCSAELLRGTADLHPNDISFNSLISACEDRWFLALHFLEVIAWQGGADVISFSAVLRSLEKAGRWSDALRVLDGMKGATVQPNAVTLEATVLVTWCKPADLGSPVGHPSLQDVRATSLAAVDLRTVPMILDVQFAVYRPTSRDAIAKMLSGIAVGKGLNVKGKSAKLNRLSGFVPFLQISQENDKADVTASPADARTTIYFASGELRQRAAGHLQSLMESEDLEIEDPRIIFLDSYPDTPGLNVPEPLLRFAFIDKPDIQPAVGWETGRISSAAFMDMNLQAVRGDSKPQVVLFQYDQDNALNPHGLLIAYAETTVKPVVSDFDTFTVGSRGMAYSRLTSDQADLAMWALRHTEQLLRKPLASSWTSRWLEVLKEAHDEGFHPKIPEYGFGDATSYRLIEGIVDATCESGAVRHGAECFNFYFPQELDDNFLVVWEGFCEGYDDKPPIPPQHFPATQGELREFLEKRVEENYAMPLNPIWCVRDEGWYKVLEAQMANPSCSDALKAWYPEQSGILEKIQELNKEFPQGLQQADQVGRQLRSTLSNANDLDTCEKATLASTLATAGKKRWGAAFRKVTLMQSMSRQSFLPQ</sequence>
<evidence type="ECO:0000256" key="3">
    <source>
        <dbReference type="SAM" id="MobiDB-lite"/>
    </source>
</evidence>
<feature type="region of interest" description="Disordered" evidence="3">
    <location>
        <begin position="847"/>
        <end position="905"/>
    </location>
</feature>
<evidence type="ECO:0000313" key="6">
    <source>
        <dbReference type="EMBL" id="CAL4791983.1"/>
    </source>
</evidence>
<dbReference type="Proteomes" id="UP001152797">
    <property type="component" value="Unassembled WGS sequence"/>
</dbReference>
<reference evidence="5" key="2">
    <citation type="submission" date="2024-04" db="EMBL/GenBank/DDBJ databases">
        <authorList>
            <person name="Chen Y."/>
            <person name="Shah S."/>
            <person name="Dougan E. K."/>
            <person name="Thang M."/>
            <person name="Chan C."/>
        </authorList>
    </citation>
    <scope>NUCLEOTIDE SEQUENCE [LARGE SCALE GENOMIC DNA]</scope>
</reference>
<evidence type="ECO:0000256" key="1">
    <source>
        <dbReference type="ARBA" id="ARBA00022737"/>
    </source>
</evidence>
<evidence type="ECO:0000313" key="5">
    <source>
        <dbReference type="EMBL" id="CAL1158046.1"/>
    </source>
</evidence>
<dbReference type="PANTHER" id="PTHR47942">
    <property type="entry name" value="TETRATRICOPEPTIDE REPEAT (TPR)-LIKE SUPERFAMILY PROTEIN-RELATED"/>
    <property type="match status" value="1"/>
</dbReference>
<feature type="region of interest" description="Disordered" evidence="3">
    <location>
        <begin position="146"/>
        <end position="192"/>
    </location>
</feature>
<dbReference type="PANTHER" id="PTHR47942:SF63">
    <property type="entry name" value="PENTATRICOPEPTIDE REPEAT-CONTAINING PROTEIN"/>
    <property type="match status" value="1"/>
</dbReference>
<dbReference type="NCBIfam" id="TIGR00756">
    <property type="entry name" value="PPR"/>
    <property type="match status" value="1"/>
</dbReference>
<evidence type="ECO:0000313" key="7">
    <source>
        <dbReference type="Proteomes" id="UP001152797"/>
    </source>
</evidence>
<dbReference type="InterPro" id="IPR002885">
    <property type="entry name" value="PPR_rpt"/>
</dbReference>
<dbReference type="EMBL" id="CAMXCT020003469">
    <property type="protein sequence ID" value="CAL1158046.1"/>
    <property type="molecule type" value="Genomic_DNA"/>
</dbReference>
<feature type="compositionally biased region" description="Basic and acidic residues" evidence="3">
    <location>
        <begin position="327"/>
        <end position="354"/>
    </location>
</feature>
<gene>
    <name evidence="4" type="ORF">C1SCF055_LOCUS30445</name>
</gene>
<keyword evidence="7" id="KW-1185">Reference proteome</keyword>
<feature type="compositionally biased region" description="Low complexity" evidence="3">
    <location>
        <begin position="160"/>
        <end position="177"/>
    </location>
</feature>
<dbReference type="InterPro" id="IPR011990">
    <property type="entry name" value="TPR-like_helical_dom_sf"/>
</dbReference>
<feature type="compositionally biased region" description="Low complexity" evidence="3">
    <location>
        <begin position="893"/>
        <end position="905"/>
    </location>
</feature>
<feature type="region of interest" description="Disordered" evidence="3">
    <location>
        <begin position="718"/>
        <end position="752"/>
    </location>
</feature>
<organism evidence="4">
    <name type="scientific">Cladocopium goreaui</name>
    <dbReference type="NCBI Taxonomy" id="2562237"/>
    <lineage>
        <taxon>Eukaryota</taxon>
        <taxon>Sar</taxon>
        <taxon>Alveolata</taxon>
        <taxon>Dinophyceae</taxon>
        <taxon>Suessiales</taxon>
        <taxon>Symbiodiniaceae</taxon>
        <taxon>Cladocopium</taxon>
    </lineage>
</organism>
<protein>
    <submittedName>
        <fullName evidence="6">Cyclic nucleotide-binding domain-containing protein</fullName>
    </submittedName>
</protein>
<reference evidence="4" key="1">
    <citation type="submission" date="2022-10" db="EMBL/GenBank/DDBJ databases">
        <authorList>
            <person name="Chen Y."/>
            <person name="Dougan E. K."/>
            <person name="Chan C."/>
            <person name="Rhodes N."/>
            <person name="Thang M."/>
        </authorList>
    </citation>
    <scope>NUCLEOTIDE SEQUENCE</scope>
</reference>
<dbReference type="EMBL" id="CAMXCT010003469">
    <property type="protein sequence ID" value="CAI4004671.1"/>
    <property type="molecule type" value="Genomic_DNA"/>
</dbReference>
<evidence type="ECO:0000313" key="4">
    <source>
        <dbReference type="EMBL" id="CAI4004671.1"/>
    </source>
</evidence>
<comment type="caution">
    <text evidence="4">The sequence shown here is derived from an EMBL/GenBank/DDBJ whole genome shotgun (WGS) entry which is preliminary data.</text>
</comment>
<feature type="region of interest" description="Disordered" evidence="3">
    <location>
        <begin position="262"/>
        <end position="365"/>
    </location>
</feature>
<dbReference type="InterPro" id="IPR051222">
    <property type="entry name" value="PPR/CCM1_RNA-binding"/>
</dbReference>
<dbReference type="OrthoDB" id="185373at2759"/>
<feature type="region of interest" description="Disordered" evidence="3">
    <location>
        <begin position="113"/>
        <end position="134"/>
    </location>
</feature>
<feature type="compositionally biased region" description="Basic and acidic residues" evidence="3">
    <location>
        <begin position="871"/>
        <end position="883"/>
    </location>
</feature>
<accession>A0A9P1D7V1</accession>
<dbReference type="Gene3D" id="1.25.40.10">
    <property type="entry name" value="Tetratricopeptide repeat domain"/>
    <property type="match status" value="1"/>
</dbReference>
<feature type="compositionally biased region" description="Low complexity" evidence="3">
    <location>
        <begin position="736"/>
        <end position="747"/>
    </location>
</feature>